<organism evidence="14 15">
    <name type="scientific">Caenorhabditis angaria</name>
    <dbReference type="NCBI Taxonomy" id="860376"/>
    <lineage>
        <taxon>Eukaryota</taxon>
        <taxon>Metazoa</taxon>
        <taxon>Ecdysozoa</taxon>
        <taxon>Nematoda</taxon>
        <taxon>Chromadorea</taxon>
        <taxon>Rhabditida</taxon>
        <taxon>Rhabditina</taxon>
        <taxon>Rhabditomorpha</taxon>
        <taxon>Rhabditoidea</taxon>
        <taxon>Rhabditidae</taxon>
        <taxon>Peloderinae</taxon>
        <taxon>Caenorhabditis</taxon>
    </lineage>
</organism>
<evidence type="ECO:0000256" key="10">
    <source>
        <dbReference type="ARBA" id="ARBA00031566"/>
    </source>
</evidence>
<evidence type="ECO:0000256" key="11">
    <source>
        <dbReference type="ARBA" id="ARBA00033088"/>
    </source>
</evidence>
<evidence type="ECO:0000256" key="9">
    <source>
        <dbReference type="ARBA" id="ARBA00031434"/>
    </source>
</evidence>
<keyword evidence="3" id="KW-0328">Glycosyltransferase</keyword>
<evidence type="ECO:0000256" key="7">
    <source>
        <dbReference type="ARBA" id="ARBA00022989"/>
    </source>
</evidence>
<protein>
    <recommendedName>
        <fullName evidence="10">Beta-1,4-mannosyltransferase</fullName>
    </recommendedName>
    <alternativeName>
        <fullName evidence="11">GDP-Man:GlcNAc2-PP-dolichol mannosyltransferase</fullName>
    </alternativeName>
    <alternativeName>
        <fullName evidence="9">GDP-mannose-dolichol diphosphochitobiose mannosyltransferase</fullName>
    </alternativeName>
</protein>
<dbReference type="EMBL" id="CANHGI010000003">
    <property type="protein sequence ID" value="CAI5444657.1"/>
    <property type="molecule type" value="Genomic_DNA"/>
</dbReference>
<evidence type="ECO:0000256" key="3">
    <source>
        <dbReference type="ARBA" id="ARBA00022676"/>
    </source>
</evidence>
<evidence type="ECO:0000256" key="5">
    <source>
        <dbReference type="ARBA" id="ARBA00022692"/>
    </source>
</evidence>
<dbReference type="Proteomes" id="UP001152747">
    <property type="component" value="Unassembled WGS sequence"/>
</dbReference>
<dbReference type="InterPro" id="IPR026051">
    <property type="entry name" value="ALG1-like"/>
</dbReference>
<sequence>MADSGNENAKWECAVVVLGDIGRSPRMCNHAKMLADQGFLVNIVGFLDSTPNKHIMDNQNIRILSIPPPPDFFDKFTPIFQLPIKLIWNFLTLFFVLLFRTQNLSLIILQNPPALPTIPVCFLISKMKKSKLIIDWHNYMYSILKDKYELSDEQIQENKSKKAKIVGIIAFLEGFFGKCADYNLCVTNAMKNDLKSKWGITADTFYDRPPTWKFSKPSPLEIHNVYNKIGLENIITTEKNGKIEILEPFERPLVLLSSTSWTPDEKFEILLDCLFEYNDSKNSNDPKILMIITGKGPLKQSYLEIIEKRKMENVKIITPWLEADDYPVILYSADIGVSLHISTSGLDLPMKVVDMFGAKVGVLAKNFNCIGELVKVGENGYIFDDSGELLRCLRKLIENYPNELEKLKKNVQSQNFETWEDMWTSTAQKSANMFYPSSSPPPKSWLIRLALGAFLSLSLSYLTL</sequence>
<evidence type="ECO:0000256" key="6">
    <source>
        <dbReference type="ARBA" id="ARBA00022824"/>
    </source>
</evidence>
<dbReference type="PANTHER" id="PTHR13036:SF0">
    <property type="entry name" value="CHITOBIOSYLDIPHOSPHODOLICHOL BETA-MANNOSYLTRANSFERASE"/>
    <property type="match status" value="1"/>
</dbReference>
<dbReference type="Gene3D" id="3.40.50.2000">
    <property type="entry name" value="Glycogen Phosphorylase B"/>
    <property type="match status" value="2"/>
</dbReference>
<keyword evidence="5" id="KW-0812">Transmembrane</keyword>
<feature type="domain" description="Glycosyl transferase family 1" evidence="13">
    <location>
        <begin position="280"/>
        <end position="412"/>
    </location>
</feature>
<dbReference type="PANTHER" id="PTHR13036">
    <property type="entry name" value="BETA1,4 MANNOSYLTRANSFERASE"/>
    <property type="match status" value="1"/>
</dbReference>
<dbReference type="AlphaFoldDB" id="A0A9P1IK23"/>
<keyword evidence="4" id="KW-0808">Transferase</keyword>
<evidence type="ECO:0000259" key="13">
    <source>
        <dbReference type="Pfam" id="PF00534"/>
    </source>
</evidence>
<evidence type="ECO:0000256" key="4">
    <source>
        <dbReference type="ARBA" id="ARBA00022679"/>
    </source>
</evidence>
<comment type="caution">
    <text evidence="14">The sequence shown here is derived from an EMBL/GenBank/DDBJ whole genome shotgun (WGS) entry which is preliminary data.</text>
</comment>
<dbReference type="GO" id="GO:0004578">
    <property type="term" value="F:chitobiosyldiphosphodolichol beta-mannosyltransferase activity"/>
    <property type="evidence" value="ECO:0007669"/>
    <property type="project" value="UniProtKB-EC"/>
</dbReference>
<evidence type="ECO:0000256" key="12">
    <source>
        <dbReference type="ARBA" id="ARBA00045071"/>
    </source>
</evidence>
<keyword evidence="15" id="KW-1185">Reference proteome</keyword>
<keyword evidence="6" id="KW-0256">Endoplasmic reticulum</keyword>
<proteinExistence type="predicted"/>
<comment type="catalytic activity">
    <reaction evidence="12">
        <text>an N,N'-diacetylchitobiosyl-diphospho-di-trans,poly-cis-dolichol + GDP-alpha-D-mannose = a beta-D-Man-(1-&gt;4)-beta-D-GlcNAc-(1-&gt;4)-alpha-D-GlcNAc-diphospho-di-trans,poly-cis-dolichol + GDP + H(+)</text>
        <dbReference type="Rhea" id="RHEA:13865"/>
        <dbReference type="Rhea" id="RHEA-COMP:19510"/>
        <dbReference type="Rhea" id="RHEA-COMP:19511"/>
        <dbReference type="ChEBI" id="CHEBI:15378"/>
        <dbReference type="ChEBI" id="CHEBI:57269"/>
        <dbReference type="ChEBI" id="CHEBI:57527"/>
        <dbReference type="ChEBI" id="CHEBI:58189"/>
        <dbReference type="ChEBI" id="CHEBI:58472"/>
        <dbReference type="EC" id="2.4.1.142"/>
    </reaction>
    <physiologicalReaction direction="left-to-right" evidence="12">
        <dbReference type="Rhea" id="RHEA:13866"/>
    </physiologicalReaction>
</comment>
<keyword evidence="7" id="KW-1133">Transmembrane helix</keyword>
<name>A0A9P1IK23_9PELO</name>
<dbReference type="OrthoDB" id="614844at2759"/>
<dbReference type="InterPro" id="IPR001296">
    <property type="entry name" value="Glyco_trans_1"/>
</dbReference>
<reference evidence="14" key="1">
    <citation type="submission" date="2022-11" db="EMBL/GenBank/DDBJ databases">
        <authorList>
            <person name="Kikuchi T."/>
        </authorList>
    </citation>
    <scope>NUCLEOTIDE SEQUENCE</scope>
    <source>
        <strain evidence="14">PS1010</strain>
    </source>
</reference>
<gene>
    <name evidence="14" type="ORF">CAMP_LOCUS7294</name>
</gene>
<comment type="pathway">
    <text evidence="2">Protein modification; protein glycosylation.</text>
</comment>
<dbReference type="GO" id="GO:0005789">
    <property type="term" value="C:endoplasmic reticulum membrane"/>
    <property type="evidence" value="ECO:0007669"/>
    <property type="project" value="UniProtKB-SubCell"/>
</dbReference>
<evidence type="ECO:0000313" key="14">
    <source>
        <dbReference type="EMBL" id="CAI5444657.1"/>
    </source>
</evidence>
<evidence type="ECO:0000256" key="8">
    <source>
        <dbReference type="ARBA" id="ARBA00023136"/>
    </source>
</evidence>
<evidence type="ECO:0000313" key="15">
    <source>
        <dbReference type="Proteomes" id="UP001152747"/>
    </source>
</evidence>
<evidence type="ECO:0000256" key="1">
    <source>
        <dbReference type="ARBA" id="ARBA00004389"/>
    </source>
</evidence>
<keyword evidence="8" id="KW-0472">Membrane</keyword>
<dbReference type="SUPFAM" id="SSF53756">
    <property type="entry name" value="UDP-Glycosyltransferase/glycogen phosphorylase"/>
    <property type="match status" value="1"/>
</dbReference>
<evidence type="ECO:0000256" key="2">
    <source>
        <dbReference type="ARBA" id="ARBA00004922"/>
    </source>
</evidence>
<accession>A0A9P1IK23</accession>
<comment type="subcellular location">
    <subcellularLocation>
        <location evidence="1">Endoplasmic reticulum membrane</location>
        <topology evidence="1">Single-pass membrane protein</topology>
    </subcellularLocation>
</comment>
<dbReference type="Pfam" id="PF00534">
    <property type="entry name" value="Glycos_transf_1"/>
    <property type="match status" value="1"/>
</dbReference>